<proteinExistence type="predicted"/>
<evidence type="ECO:0000256" key="3">
    <source>
        <dbReference type="ARBA" id="ARBA00023163"/>
    </source>
</evidence>
<dbReference type="STRING" id="225345.CLCHR_08380"/>
<evidence type="ECO:0000313" key="7">
    <source>
        <dbReference type="Proteomes" id="UP000191056"/>
    </source>
</evidence>
<dbReference type="Gene3D" id="1.10.10.60">
    <property type="entry name" value="Homeodomain-like"/>
    <property type="match status" value="1"/>
</dbReference>
<dbReference type="OrthoDB" id="9808476at2"/>
<dbReference type="RefSeq" id="WP_079438427.1">
    <property type="nucleotide sequence ID" value="NZ_MZGT01000008.1"/>
</dbReference>
<dbReference type="AlphaFoldDB" id="A0A1V4IZF1"/>
<feature type="DNA-binding region" description="H-T-H motif" evidence="4">
    <location>
        <begin position="28"/>
        <end position="47"/>
    </location>
</feature>
<dbReference type="GO" id="GO:0003677">
    <property type="term" value="F:DNA binding"/>
    <property type="evidence" value="ECO:0007669"/>
    <property type="project" value="UniProtKB-UniRule"/>
</dbReference>
<keyword evidence="1" id="KW-0805">Transcription regulation</keyword>
<dbReference type="EMBL" id="MZGT01000008">
    <property type="protein sequence ID" value="OPJ65448.1"/>
    <property type="molecule type" value="Genomic_DNA"/>
</dbReference>
<name>A0A1V4IZF1_9CLOT</name>
<evidence type="ECO:0000313" key="6">
    <source>
        <dbReference type="EMBL" id="OPJ65448.1"/>
    </source>
</evidence>
<organism evidence="6 7">
    <name type="scientific">Clostridium chromiireducens</name>
    <dbReference type="NCBI Taxonomy" id="225345"/>
    <lineage>
        <taxon>Bacteria</taxon>
        <taxon>Bacillati</taxon>
        <taxon>Bacillota</taxon>
        <taxon>Clostridia</taxon>
        <taxon>Eubacteriales</taxon>
        <taxon>Clostridiaceae</taxon>
        <taxon>Clostridium</taxon>
    </lineage>
</organism>
<dbReference type="Pfam" id="PF00440">
    <property type="entry name" value="TetR_N"/>
    <property type="match status" value="1"/>
</dbReference>
<evidence type="ECO:0000256" key="4">
    <source>
        <dbReference type="PROSITE-ProRule" id="PRU00335"/>
    </source>
</evidence>
<evidence type="ECO:0000259" key="5">
    <source>
        <dbReference type="PROSITE" id="PS50977"/>
    </source>
</evidence>
<evidence type="ECO:0000256" key="1">
    <source>
        <dbReference type="ARBA" id="ARBA00023015"/>
    </source>
</evidence>
<sequence>MQKRNLTKEKIIQATFSLADDIGLNEVTFPKIADKLGIKYPSLYNHFSNINNLKIEMTIFFLKELNLKLMQRLIGKSGEDAIREYAYVYRDFAFKNKTAYGLFVNIPSTKNEEVLRLAKETNNIIHQILDFYIKDKTLLIHKSRALRSALHGFVSLYSFGYFHGEADLEDSFHFMIDDYISSLSGK</sequence>
<feature type="domain" description="HTH tetR-type" evidence="5">
    <location>
        <begin position="5"/>
        <end position="65"/>
    </location>
</feature>
<dbReference type="SUPFAM" id="SSF46689">
    <property type="entry name" value="Homeodomain-like"/>
    <property type="match status" value="1"/>
</dbReference>
<dbReference type="InterPro" id="IPR009057">
    <property type="entry name" value="Homeodomain-like_sf"/>
</dbReference>
<evidence type="ECO:0000256" key="2">
    <source>
        <dbReference type="ARBA" id="ARBA00023125"/>
    </source>
</evidence>
<keyword evidence="7" id="KW-1185">Reference proteome</keyword>
<dbReference type="Pfam" id="PF13305">
    <property type="entry name" value="TetR_C_33"/>
    <property type="match status" value="1"/>
</dbReference>
<dbReference type="SUPFAM" id="SSF48498">
    <property type="entry name" value="Tetracyclin repressor-like, C-terminal domain"/>
    <property type="match status" value="1"/>
</dbReference>
<comment type="caution">
    <text evidence="6">The sequence shown here is derived from an EMBL/GenBank/DDBJ whole genome shotgun (WGS) entry which is preliminary data.</text>
</comment>
<reference evidence="6 7" key="1">
    <citation type="submission" date="2017-03" db="EMBL/GenBank/DDBJ databases">
        <title>Genome sequence of Clostridium chromiireducens DSM 23318.</title>
        <authorList>
            <person name="Poehlein A."/>
            <person name="Daniel R."/>
        </authorList>
    </citation>
    <scope>NUCLEOTIDE SEQUENCE [LARGE SCALE GENOMIC DNA]</scope>
    <source>
        <strain evidence="6 7">DSM 23318</strain>
    </source>
</reference>
<dbReference type="InterPro" id="IPR036271">
    <property type="entry name" value="Tet_transcr_reg_TetR-rel_C_sf"/>
</dbReference>
<dbReference type="PROSITE" id="PS50977">
    <property type="entry name" value="HTH_TETR_2"/>
    <property type="match status" value="1"/>
</dbReference>
<accession>A0A1V4IZF1</accession>
<keyword evidence="3" id="KW-0804">Transcription</keyword>
<protein>
    <submittedName>
        <fullName evidence="6">Bacterial regulatory protein, tetR family</fullName>
    </submittedName>
</protein>
<keyword evidence="2 4" id="KW-0238">DNA-binding</keyword>
<dbReference type="InterPro" id="IPR025996">
    <property type="entry name" value="MT1864/Rv1816-like_C"/>
</dbReference>
<dbReference type="Gene3D" id="1.10.357.10">
    <property type="entry name" value="Tetracycline Repressor, domain 2"/>
    <property type="match status" value="1"/>
</dbReference>
<gene>
    <name evidence="6" type="ORF">CLCHR_08380</name>
</gene>
<dbReference type="Proteomes" id="UP000191056">
    <property type="component" value="Unassembled WGS sequence"/>
</dbReference>
<dbReference type="InterPro" id="IPR001647">
    <property type="entry name" value="HTH_TetR"/>
</dbReference>